<dbReference type="GO" id="GO:0052689">
    <property type="term" value="F:carboxylic ester hydrolase activity"/>
    <property type="evidence" value="ECO:0007669"/>
    <property type="project" value="UniProtKB-ARBA"/>
</dbReference>
<dbReference type="Pfam" id="PF00561">
    <property type="entry name" value="Abhydrolase_1"/>
    <property type="match status" value="1"/>
</dbReference>
<evidence type="ECO:0000313" key="6">
    <source>
        <dbReference type="Proteomes" id="UP001204953"/>
    </source>
</evidence>
<sequence>MNIRRYIGLFLSLFIISIGMVISTGFYPINGIEAESVAIHLDSERDLMSRIYIPKNSPVPYPVMFLCHGVNASKAVMEPLAVELARHGIAAIAFDFGGFGESYPINSNNKSMEKLEASTIEDARAILAFVRSHPDRFDVEHIGIIGHSLGGTTALQLAQIEPQLQSAIVLSMSGFATPTTPANLLLGVGLYEQLNPPKDLRQMLQQATNGCAHPGSICGDFSNNTARQLVISDTADHFTAPYDSQLMREVVNWAQKSLGVPFNDLPIVTPYFIIGICLTFIGGIASGVCLFLRAGKPVTVPKLRQVFRYFVSWLMGITIAVLWGMGSNGIAPSRGASNMLLFSYILQVCSNYALCYPQTVARAVRIASLYSLLCLGAFLLSGLLSGSGEILSKPTYLISLPKFIVQWIFFLFYNYSQALKLILFPVHTLALAPSLLFWMLVLLELIFPGVTLTRIEQVGVWSVTKLRNPWQLTGIGKISRKSASLLGGLLLLLGIILYQRGSDLSLVGGKGLVALQVFGLLLFLPLIAIVIIVRLPGFRRLENWLLVL</sequence>
<dbReference type="InterPro" id="IPR050261">
    <property type="entry name" value="FrsA_esterase"/>
</dbReference>
<feature type="transmembrane region" description="Helical" evidence="3">
    <location>
        <begin position="483"/>
        <end position="501"/>
    </location>
</feature>
<feature type="transmembrane region" description="Helical" evidence="3">
    <location>
        <begin position="421"/>
        <end position="439"/>
    </location>
</feature>
<evidence type="ECO:0000256" key="2">
    <source>
        <dbReference type="ARBA" id="ARBA00038115"/>
    </source>
</evidence>
<dbReference type="Proteomes" id="UP001204953">
    <property type="component" value="Unassembled WGS sequence"/>
</dbReference>
<dbReference type="InterPro" id="IPR000073">
    <property type="entry name" value="AB_hydrolase_1"/>
</dbReference>
<feature type="transmembrane region" description="Helical" evidence="3">
    <location>
        <begin position="306"/>
        <end position="324"/>
    </location>
</feature>
<dbReference type="AlphaFoldDB" id="A0AAE3GWG6"/>
<keyword evidence="3" id="KW-0812">Transmembrane</keyword>
<evidence type="ECO:0000256" key="1">
    <source>
        <dbReference type="ARBA" id="ARBA00022801"/>
    </source>
</evidence>
<feature type="transmembrane region" description="Helical" evidence="3">
    <location>
        <begin position="271"/>
        <end position="294"/>
    </location>
</feature>
<gene>
    <name evidence="5" type="ORF">NJ959_25160</name>
</gene>
<keyword evidence="3" id="KW-0472">Membrane</keyword>
<dbReference type="PANTHER" id="PTHR22946">
    <property type="entry name" value="DIENELACTONE HYDROLASE DOMAIN-CONTAINING PROTEIN-RELATED"/>
    <property type="match status" value="1"/>
</dbReference>
<evidence type="ECO:0000256" key="3">
    <source>
        <dbReference type="SAM" id="Phobius"/>
    </source>
</evidence>
<feature type="transmembrane region" description="Helical" evidence="3">
    <location>
        <begin position="366"/>
        <end position="384"/>
    </location>
</feature>
<evidence type="ECO:0000259" key="4">
    <source>
        <dbReference type="Pfam" id="PF00561"/>
    </source>
</evidence>
<keyword evidence="1 5" id="KW-0378">Hydrolase</keyword>
<feature type="transmembrane region" description="Helical" evidence="3">
    <location>
        <begin position="513"/>
        <end position="533"/>
    </location>
</feature>
<dbReference type="EMBL" id="JAMZMM010000385">
    <property type="protein sequence ID" value="MCP2731724.1"/>
    <property type="molecule type" value="Genomic_DNA"/>
</dbReference>
<comment type="similarity">
    <text evidence="2">Belongs to the AB hydrolase superfamily. FUS2 hydrolase family.</text>
</comment>
<protein>
    <submittedName>
        <fullName evidence="5">Alpha/beta hydrolase</fullName>
    </submittedName>
</protein>
<keyword evidence="3" id="KW-1133">Transmembrane helix</keyword>
<keyword evidence="6" id="KW-1185">Reference proteome</keyword>
<organism evidence="5 6">
    <name type="scientific">Limnofasciculus baicalensis BBK-W-15</name>
    <dbReference type="NCBI Taxonomy" id="2699891"/>
    <lineage>
        <taxon>Bacteria</taxon>
        <taxon>Bacillati</taxon>
        <taxon>Cyanobacteriota</taxon>
        <taxon>Cyanophyceae</taxon>
        <taxon>Coleofasciculales</taxon>
        <taxon>Coleofasciculaceae</taxon>
        <taxon>Limnofasciculus</taxon>
        <taxon>Limnofasciculus baicalensis</taxon>
    </lineage>
</organism>
<feature type="transmembrane region" description="Helical" evidence="3">
    <location>
        <begin position="336"/>
        <end position="354"/>
    </location>
</feature>
<name>A0AAE3GWG6_9CYAN</name>
<dbReference type="RefSeq" id="WP_254014457.1">
    <property type="nucleotide sequence ID" value="NZ_JAMZMM010000385.1"/>
</dbReference>
<reference evidence="5" key="1">
    <citation type="submission" date="2022-06" db="EMBL/GenBank/DDBJ databases">
        <title>New cyanobacteria of genus Symplocastrum in benthos of Lake Baikal.</title>
        <authorList>
            <person name="Sorokovikova E."/>
            <person name="Tikhonova I."/>
            <person name="Krasnopeev A."/>
            <person name="Evseev P."/>
            <person name="Gladkikh A."/>
            <person name="Belykh O."/>
        </authorList>
    </citation>
    <scope>NUCLEOTIDE SEQUENCE</scope>
    <source>
        <strain evidence="5">BBK-W-15</strain>
    </source>
</reference>
<dbReference type="Gene3D" id="3.40.50.1820">
    <property type="entry name" value="alpha/beta hydrolase"/>
    <property type="match status" value="1"/>
</dbReference>
<accession>A0AAE3GWG6</accession>
<dbReference type="PANTHER" id="PTHR22946:SF9">
    <property type="entry name" value="POLYKETIDE TRANSFERASE AF380"/>
    <property type="match status" value="1"/>
</dbReference>
<dbReference type="SUPFAM" id="SSF53474">
    <property type="entry name" value="alpha/beta-Hydrolases"/>
    <property type="match status" value="1"/>
</dbReference>
<feature type="transmembrane region" description="Helical" evidence="3">
    <location>
        <begin position="7"/>
        <end position="27"/>
    </location>
</feature>
<comment type="caution">
    <text evidence="5">The sequence shown here is derived from an EMBL/GenBank/DDBJ whole genome shotgun (WGS) entry which is preliminary data.</text>
</comment>
<dbReference type="InterPro" id="IPR029058">
    <property type="entry name" value="AB_hydrolase_fold"/>
</dbReference>
<evidence type="ECO:0000313" key="5">
    <source>
        <dbReference type="EMBL" id="MCP2731724.1"/>
    </source>
</evidence>
<proteinExistence type="inferred from homology"/>
<feature type="domain" description="AB hydrolase-1" evidence="4">
    <location>
        <begin position="62"/>
        <end position="178"/>
    </location>
</feature>